<dbReference type="SMART" id="SM00637">
    <property type="entry name" value="CBD_II"/>
    <property type="match status" value="1"/>
</dbReference>
<dbReference type="InterPro" id="IPR002594">
    <property type="entry name" value="GH12"/>
</dbReference>
<protein>
    <submittedName>
        <fullName evidence="6">Glycosyl hydrolase family 5</fullName>
    </submittedName>
</protein>
<keyword evidence="4" id="KW-0732">Signal</keyword>
<keyword evidence="7" id="KW-1185">Reference proteome</keyword>
<keyword evidence="2" id="KW-0624">Polysaccharide degradation</keyword>
<reference evidence="6" key="1">
    <citation type="submission" date="2022-12" db="EMBL/GenBank/DDBJ databases">
        <title>New Phytohabitans aurantiacus sp. RD004123 nov., an actinomycete isolated from soil.</title>
        <authorList>
            <person name="Triningsih D.W."/>
            <person name="Harunari E."/>
            <person name="Igarashi Y."/>
        </authorList>
    </citation>
    <scope>NUCLEOTIDE SEQUENCE</scope>
    <source>
        <strain evidence="6">RD004123</strain>
    </source>
</reference>
<dbReference type="EMBL" id="BSDI01000004">
    <property type="protein sequence ID" value="GLH95794.1"/>
    <property type="molecule type" value="Genomic_DNA"/>
</dbReference>
<name>A0ABQ5QNI2_9ACTN</name>
<dbReference type="InterPro" id="IPR013319">
    <property type="entry name" value="GH11/12"/>
</dbReference>
<dbReference type="Pfam" id="PF00553">
    <property type="entry name" value="CBM_2"/>
    <property type="match status" value="1"/>
</dbReference>
<evidence type="ECO:0000256" key="1">
    <source>
        <dbReference type="ARBA" id="ARBA00005519"/>
    </source>
</evidence>
<keyword evidence="2 6" id="KW-0378">Hydrolase</keyword>
<dbReference type="InterPro" id="IPR008965">
    <property type="entry name" value="CBM2/CBM3_carb-bd_dom_sf"/>
</dbReference>
<feature type="compositionally biased region" description="Polar residues" evidence="3">
    <location>
        <begin position="348"/>
        <end position="377"/>
    </location>
</feature>
<dbReference type="PANTHER" id="PTHR34002">
    <property type="entry name" value="BLR1656 PROTEIN"/>
    <property type="match status" value="1"/>
</dbReference>
<dbReference type="InterPro" id="IPR013320">
    <property type="entry name" value="ConA-like_dom_sf"/>
</dbReference>
<organism evidence="6 7">
    <name type="scientific">Phytohabitans aurantiacus</name>
    <dbReference type="NCBI Taxonomy" id="3016789"/>
    <lineage>
        <taxon>Bacteria</taxon>
        <taxon>Bacillati</taxon>
        <taxon>Actinomycetota</taxon>
        <taxon>Actinomycetes</taxon>
        <taxon>Micromonosporales</taxon>
        <taxon>Micromonosporaceae</taxon>
    </lineage>
</organism>
<dbReference type="GO" id="GO:0016787">
    <property type="term" value="F:hydrolase activity"/>
    <property type="evidence" value="ECO:0007669"/>
    <property type="project" value="UniProtKB-KW"/>
</dbReference>
<dbReference type="RefSeq" id="WP_281892859.1">
    <property type="nucleotide sequence ID" value="NZ_BSDI01000004.1"/>
</dbReference>
<feature type="region of interest" description="Disordered" evidence="3">
    <location>
        <begin position="347"/>
        <end position="377"/>
    </location>
</feature>
<keyword evidence="2" id="KW-0119">Carbohydrate metabolism</keyword>
<sequence>MRRSIRAIAAAGLLLTGTVAVVVAAGPAQADVRICEQFGSTTIQGRYVVQNNRWGSNAEQCINVTNTGFSIVSQQGSAATNGAPLSYPSVFFGCHYTNCSPGTNLPLQVSQISSATSSINYAYAGGTFNASYDIWLDPTPRRDGVNQQEIMIWFNRQGPIQPIGSVVGNTNIGGRTWEVWRGSNGSNNVISYVAPSAISSWSFSVLDFINDTRNRGLINNSWYLTSIQAGFEPWNGGTGLGVNSFSAAVNQGTPPTTPGTSPPPATTPPPSGSGACRVAYTANSWNNGFTGNVTVTNTGSGTVNGWTLGFTFPSGQQITNAWNATVSQSGSSVTARNVGHNGTLAPGANTSFGFQGTHGGTNQSPTGWTLNGSACTT</sequence>
<feature type="chain" id="PRO_5045198265" evidence="4">
    <location>
        <begin position="31"/>
        <end position="377"/>
    </location>
</feature>
<dbReference type="Pfam" id="PF01670">
    <property type="entry name" value="Glyco_hydro_12"/>
    <property type="match status" value="1"/>
</dbReference>
<dbReference type="Gene3D" id="2.60.40.290">
    <property type="match status" value="1"/>
</dbReference>
<feature type="compositionally biased region" description="Pro residues" evidence="3">
    <location>
        <begin position="255"/>
        <end position="271"/>
    </location>
</feature>
<comment type="similarity">
    <text evidence="1 2">Belongs to the glycosyl hydrolase 12 (cellulase H) family.</text>
</comment>
<dbReference type="Proteomes" id="UP001144280">
    <property type="component" value="Unassembled WGS sequence"/>
</dbReference>
<proteinExistence type="inferred from homology"/>
<evidence type="ECO:0000259" key="5">
    <source>
        <dbReference type="PROSITE" id="PS51173"/>
    </source>
</evidence>
<evidence type="ECO:0000256" key="2">
    <source>
        <dbReference type="RuleBase" id="RU361163"/>
    </source>
</evidence>
<feature type="domain" description="CBM2" evidence="5">
    <location>
        <begin position="269"/>
        <end position="377"/>
    </location>
</feature>
<dbReference type="InterPro" id="IPR012291">
    <property type="entry name" value="CBM2_carb-bd_dom_sf"/>
</dbReference>
<evidence type="ECO:0000256" key="3">
    <source>
        <dbReference type="SAM" id="MobiDB-lite"/>
    </source>
</evidence>
<gene>
    <name evidence="6" type="ORF">Pa4123_10660</name>
</gene>
<evidence type="ECO:0000313" key="6">
    <source>
        <dbReference type="EMBL" id="GLH95794.1"/>
    </source>
</evidence>
<comment type="caution">
    <text evidence="6">The sequence shown here is derived from an EMBL/GenBank/DDBJ whole genome shotgun (WGS) entry which is preliminary data.</text>
</comment>
<dbReference type="PANTHER" id="PTHR34002:SF9">
    <property type="entry name" value="XYLOGLUCAN-SPECIFIC ENDO-BETA-1,4-GLUCANASE A"/>
    <property type="match status" value="1"/>
</dbReference>
<feature type="region of interest" description="Disordered" evidence="3">
    <location>
        <begin position="245"/>
        <end position="274"/>
    </location>
</feature>
<feature type="signal peptide" evidence="4">
    <location>
        <begin position="1"/>
        <end position="30"/>
    </location>
</feature>
<dbReference type="Gene3D" id="2.60.120.180">
    <property type="match status" value="1"/>
</dbReference>
<dbReference type="PROSITE" id="PS51173">
    <property type="entry name" value="CBM2"/>
    <property type="match status" value="1"/>
</dbReference>
<evidence type="ECO:0000256" key="4">
    <source>
        <dbReference type="SAM" id="SignalP"/>
    </source>
</evidence>
<keyword evidence="2" id="KW-0326">Glycosidase</keyword>
<dbReference type="SUPFAM" id="SSF49384">
    <property type="entry name" value="Carbohydrate-binding domain"/>
    <property type="match status" value="1"/>
</dbReference>
<accession>A0ABQ5QNI2</accession>
<dbReference type="SUPFAM" id="SSF49899">
    <property type="entry name" value="Concanavalin A-like lectins/glucanases"/>
    <property type="match status" value="1"/>
</dbReference>
<evidence type="ECO:0000313" key="7">
    <source>
        <dbReference type="Proteomes" id="UP001144280"/>
    </source>
</evidence>
<dbReference type="InterPro" id="IPR001919">
    <property type="entry name" value="CBD2"/>
</dbReference>